<dbReference type="Proteomes" id="UP000831768">
    <property type="component" value="Plasmid unnamed3"/>
</dbReference>
<evidence type="ECO:0000313" key="3">
    <source>
        <dbReference type="Proteomes" id="UP000831768"/>
    </source>
</evidence>
<gene>
    <name evidence="2" type="ORF">MW046_18295</name>
</gene>
<feature type="compositionally biased region" description="Basic and acidic residues" evidence="1">
    <location>
        <begin position="12"/>
        <end position="25"/>
    </location>
</feature>
<sequence length="47" mass="5233">MQSASPWWPAVDKARHEHDDGSHTDDDGEGGSEAGPIQEPEPRERQH</sequence>
<feature type="region of interest" description="Disordered" evidence="1">
    <location>
        <begin position="1"/>
        <end position="47"/>
    </location>
</feature>
<accession>A0A8U0A960</accession>
<name>A0A8U0A960_9EURY</name>
<dbReference type="EMBL" id="CP096022">
    <property type="protein sequence ID" value="UPM45008.1"/>
    <property type="molecule type" value="Genomic_DNA"/>
</dbReference>
<dbReference type="AlphaFoldDB" id="A0A8U0A960"/>
<organism evidence="2 3">
    <name type="scientific">Halocatena salina</name>
    <dbReference type="NCBI Taxonomy" id="2934340"/>
    <lineage>
        <taxon>Archaea</taxon>
        <taxon>Methanobacteriati</taxon>
        <taxon>Methanobacteriota</taxon>
        <taxon>Stenosarchaea group</taxon>
        <taxon>Halobacteria</taxon>
        <taxon>Halobacteriales</taxon>
        <taxon>Natronomonadaceae</taxon>
        <taxon>Halocatena</taxon>
    </lineage>
</organism>
<protein>
    <submittedName>
        <fullName evidence="2">Uncharacterized protein</fullName>
    </submittedName>
</protein>
<dbReference type="KEGG" id="haad:MW046_18295"/>
<keyword evidence="3" id="KW-1185">Reference proteome</keyword>
<evidence type="ECO:0000313" key="2">
    <source>
        <dbReference type="EMBL" id="UPM45008.1"/>
    </source>
</evidence>
<geneLocation type="plasmid" evidence="2 3">
    <name>unnamed3</name>
</geneLocation>
<dbReference type="RefSeq" id="WP_247995662.1">
    <property type="nucleotide sequence ID" value="NZ_CP096022.1"/>
</dbReference>
<dbReference type="GeneID" id="71930040"/>
<proteinExistence type="predicted"/>
<keyword evidence="2" id="KW-0614">Plasmid</keyword>
<reference evidence="2" key="1">
    <citation type="submission" date="2022-04" db="EMBL/GenBank/DDBJ databases">
        <title>Halocatena sp. nov., isolated from a salt lake.</title>
        <authorList>
            <person name="Cui H.-L."/>
        </authorList>
    </citation>
    <scope>NUCLEOTIDE SEQUENCE</scope>
    <source>
        <strain evidence="2">AD-1</strain>
        <plasmid evidence="2">unnamed3</plasmid>
    </source>
</reference>
<evidence type="ECO:0000256" key="1">
    <source>
        <dbReference type="SAM" id="MobiDB-lite"/>
    </source>
</evidence>